<keyword evidence="1" id="KW-1015">Disulfide bond</keyword>
<evidence type="ECO:0000256" key="2">
    <source>
        <dbReference type="SAM" id="SignalP"/>
    </source>
</evidence>
<dbReference type="Gene3D" id="2.40.10.10">
    <property type="entry name" value="Trypsin-like serine proteases"/>
    <property type="match status" value="1"/>
</dbReference>
<dbReference type="InterPro" id="IPR043504">
    <property type="entry name" value="Peptidase_S1_PA_chymotrypsin"/>
</dbReference>
<dbReference type="Pfam" id="PF00089">
    <property type="entry name" value="Trypsin"/>
    <property type="match status" value="1"/>
</dbReference>
<keyword evidence="5" id="KW-1185">Reference proteome</keyword>
<gene>
    <name evidence="4" type="ORF">MAN_10461</name>
</gene>
<evidence type="ECO:0000259" key="3">
    <source>
        <dbReference type="PROSITE" id="PS50240"/>
    </source>
</evidence>
<keyword evidence="2" id="KW-0732">Signal</keyword>
<dbReference type="PRINTS" id="PR00722">
    <property type="entry name" value="CHYMOTRYPSIN"/>
</dbReference>
<dbReference type="InterPro" id="IPR018114">
    <property type="entry name" value="TRYPSIN_HIS"/>
</dbReference>
<dbReference type="PANTHER" id="PTHR24253:SF153">
    <property type="entry name" value="SERINE PROTEASE HEPSIN"/>
    <property type="match status" value="1"/>
</dbReference>
<dbReference type="CDD" id="cd00190">
    <property type="entry name" value="Tryp_SPc"/>
    <property type="match status" value="1"/>
</dbReference>
<dbReference type="GO" id="GO:0004252">
    <property type="term" value="F:serine-type endopeptidase activity"/>
    <property type="evidence" value="ECO:0007669"/>
    <property type="project" value="InterPro"/>
</dbReference>
<sequence>MVQKFTTALAIAFSATLVTATAIDRRIVGGEDAEEGQFPSTVRVYPMVNTRPDGSSNGFCGGTLVDSTTVLTAAHCFDSSSAKRCRDVPEACKGLAFNVRAGSLSRDTGGILAQAANLTVHPGYTGKSTIPDGLDTQYGVLLNDIAIIKLSTPIEENGSTIRYASLPESGSDPEANSKAMVAGWGLDEFGGRTPATLRHVVVPIIDRKNCGKELETIVCAGEKGKDACQSDSGGPLLEQETGKLIGIVSNGFQCATPIGAQESNFLRTITMDVIKERRFLVLGGRFASDPKARFLDLLGGSNSKIVLPSQTAAANSVVLKSKPTVVLFASLNVAWDSGFSLSPYLG</sequence>
<dbReference type="OrthoDB" id="4915747at2759"/>
<dbReference type="InterPro" id="IPR001314">
    <property type="entry name" value="Peptidase_S1A"/>
</dbReference>
<dbReference type="SUPFAM" id="SSF50494">
    <property type="entry name" value="Trypsin-like serine proteases"/>
    <property type="match status" value="1"/>
</dbReference>
<proteinExistence type="predicted"/>
<evidence type="ECO:0000313" key="4">
    <source>
        <dbReference type="EMBL" id="KID59655.1"/>
    </source>
</evidence>
<feature type="domain" description="Peptidase S1" evidence="3">
    <location>
        <begin position="27"/>
        <end position="257"/>
    </location>
</feature>
<reference evidence="4 5" key="1">
    <citation type="journal article" date="2014" name="Proc. Natl. Acad. Sci. U.S.A.">
        <title>Trajectory and genomic determinants of fungal-pathogen speciation and host adaptation.</title>
        <authorList>
            <person name="Hu X."/>
            <person name="Xiao G."/>
            <person name="Zheng P."/>
            <person name="Shang Y."/>
            <person name="Su Y."/>
            <person name="Zhang X."/>
            <person name="Liu X."/>
            <person name="Zhan S."/>
            <person name="St Leger R.J."/>
            <person name="Wang C."/>
        </authorList>
    </citation>
    <scope>NUCLEOTIDE SEQUENCE [LARGE SCALE GENOMIC DNA]</scope>
    <source>
        <strain evidence="4 5">ARSEF 549</strain>
    </source>
</reference>
<feature type="chain" id="PRO_5002089599" evidence="2">
    <location>
        <begin position="21"/>
        <end position="346"/>
    </location>
</feature>
<dbReference type="SMART" id="SM00020">
    <property type="entry name" value="Tryp_SPc"/>
    <property type="match status" value="1"/>
</dbReference>
<dbReference type="AlphaFoldDB" id="A0A0B4EBT3"/>
<organism evidence="4 5">
    <name type="scientific">Metarhizium anisopliae (strain ARSEF 549)</name>
    <dbReference type="NCBI Taxonomy" id="3151832"/>
    <lineage>
        <taxon>Eukaryota</taxon>
        <taxon>Fungi</taxon>
        <taxon>Dikarya</taxon>
        <taxon>Ascomycota</taxon>
        <taxon>Pezizomycotina</taxon>
        <taxon>Sordariomycetes</taxon>
        <taxon>Hypocreomycetidae</taxon>
        <taxon>Hypocreales</taxon>
        <taxon>Clavicipitaceae</taxon>
        <taxon>Metarhizium</taxon>
    </lineage>
</organism>
<dbReference type="InterPro" id="IPR009003">
    <property type="entry name" value="Peptidase_S1_PA"/>
</dbReference>
<protein>
    <submittedName>
        <fullName evidence="4">Peptidase S1/S6, chymotrypsin/Hap</fullName>
    </submittedName>
</protein>
<evidence type="ECO:0000313" key="5">
    <source>
        <dbReference type="Proteomes" id="UP000031186"/>
    </source>
</evidence>
<dbReference type="EMBL" id="AZNF01000025">
    <property type="protein sequence ID" value="KID59655.1"/>
    <property type="molecule type" value="Genomic_DNA"/>
</dbReference>
<dbReference type="PROSITE" id="PS00134">
    <property type="entry name" value="TRYPSIN_HIS"/>
    <property type="match status" value="1"/>
</dbReference>
<name>A0A0B4EBT3_METAF</name>
<dbReference type="Proteomes" id="UP000031186">
    <property type="component" value="Unassembled WGS sequence"/>
</dbReference>
<feature type="non-terminal residue" evidence="4">
    <location>
        <position position="1"/>
    </location>
</feature>
<dbReference type="PANTHER" id="PTHR24253">
    <property type="entry name" value="TRANSMEMBRANE PROTEASE SERINE"/>
    <property type="match status" value="1"/>
</dbReference>
<accession>A0A0B4EBT3</accession>
<dbReference type="VEuPathDB" id="FungiDB:MAN_10461"/>
<feature type="signal peptide" evidence="2">
    <location>
        <begin position="1"/>
        <end position="20"/>
    </location>
</feature>
<dbReference type="InterPro" id="IPR001254">
    <property type="entry name" value="Trypsin_dom"/>
</dbReference>
<evidence type="ECO:0000256" key="1">
    <source>
        <dbReference type="ARBA" id="ARBA00023157"/>
    </source>
</evidence>
<dbReference type="GO" id="GO:0006508">
    <property type="term" value="P:proteolysis"/>
    <property type="evidence" value="ECO:0007669"/>
    <property type="project" value="InterPro"/>
</dbReference>
<dbReference type="PROSITE" id="PS50240">
    <property type="entry name" value="TRYPSIN_DOM"/>
    <property type="match status" value="1"/>
</dbReference>
<dbReference type="HOGENOM" id="CLU_006842_7_5_1"/>
<comment type="caution">
    <text evidence="4">The sequence shown here is derived from an EMBL/GenBank/DDBJ whole genome shotgun (WGS) entry which is preliminary data.</text>
</comment>